<comment type="caution">
    <text evidence="1">The sequence shown here is derived from an EMBL/GenBank/DDBJ whole genome shotgun (WGS) entry which is preliminary data.</text>
</comment>
<evidence type="ECO:0000313" key="1">
    <source>
        <dbReference type="EMBL" id="KKK86527.1"/>
    </source>
</evidence>
<sequence length="63" mass="7353">MTVNDLMKELQMRVEQGYGDVPIYVEDSQEDFEIDSIQKNTHASVYPDYLIIWAGDKVRTENN</sequence>
<organism evidence="1">
    <name type="scientific">marine sediment metagenome</name>
    <dbReference type="NCBI Taxonomy" id="412755"/>
    <lineage>
        <taxon>unclassified sequences</taxon>
        <taxon>metagenomes</taxon>
        <taxon>ecological metagenomes</taxon>
    </lineage>
</organism>
<gene>
    <name evidence="1" type="ORF">LCGC14_2762350</name>
</gene>
<proteinExistence type="predicted"/>
<dbReference type="EMBL" id="LAZR01050805">
    <property type="protein sequence ID" value="KKK86527.1"/>
    <property type="molecule type" value="Genomic_DNA"/>
</dbReference>
<dbReference type="AlphaFoldDB" id="A0A0F8YYJ7"/>
<name>A0A0F8YYJ7_9ZZZZ</name>
<accession>A0A0F8YYJ7</accession>
<protein>
    <submittedName>
        <fullName evidence="1">Uncharacterized protein</fullName>
    </submittedName>
</protein>
<reference evidence="1" key="1">
    <citation type="journal article" date="2015" name="Nature">
        <title>Complex archaea that bridge the gap between prokaryotes and eukaryotes.</title>
        <authorList>
            <person name="Spang A."/>
            <person name="Saw J.H."/>
            <person name="Jorgensen S.L."/>
            <person name="Zaremba-Niedzwiedzka K."/>
            <person name="Martijn J."/>
            <person name="Lind A.E."/>
            <person name="van Eijk R."/>
            <person name="Schleper C."/>
            <person name="Guy L."/>
            <person name="Ettema T.J."/>
        </authorList>
    </citation>
    <scope>NUCLEOTIDE SEQUENCE</scope>
</reference>